<proteinExistence type="predicted"/>
<keyword evidence="2" id="KW-1185">Reference proteome</keyword>
<reference evidence="1 2" key="1">
    <citation type="submission" date="2018-05" db="EMBL/GenBank/DDBJ databases">
        <title>Description of Sphingomonas pokkalii sp nov, isolated from the rhizosphere of saline tolerant pokkali rice and its draft genome analysis.</title>
        <authorList>
            <person name="Menon R."/>
            <person name="Kumari S."/>
            <person name="Rameshkumar N."/>
        </authorList>
    </citation>
    <scope>NUCLEOTIDE SEQUENCE [LARGE SCALE GENOMIC DNA]</scope>
    <source>
        <strain evidence="1 2">L3B27</strain>
    </source>
</reference>
<gene>
    <name evidence="1" type="ORF">DD559_17865</name>
</gene>
<organism evidence="1 2">
    <name type="scientific">Sphingomonas pokkalii</name>
    <dbReference type="NCBI Taxonomy" id="2175090"/>
    <lineage>
        <taxon>Bacteria</taxon>
        <taxon>Pseudomonadati</taxon>
        <taxon>Pseudomonadota</taxon>
        <taxon>Alphaproteobacteria</taxon>
        <taxon>Sphingomonadales</taxon>
        <taxon>Sphingomonadaceae</taxon>
        <taxon>Sphingomonas</taxon>
    </lineage>
</organism>
<protein>
    <submittedName>
        <fullName evidence="1">Uncharacterized protein</fullName>
    </submittedName>
</protein>
<dbReference type="OrthoDB" id="7510470at2"/>
<sequence length="77" mass="7876">MKTTINSVNGGTASVTFEHAGVTHTRDVNICTTAKGKYDTAATEARIAEIALGVEVKIATGAITNPPPVPEPTPAAE</sequence>
<evidence type="ECO:0000313" key="1">
    <source>
        <dbReference type="EMBL" id="PVX30965.1"/>
    </source>
</evidence>
<dbReference type="RefSeq" id="WP_116470359.1">
    <property type="nucleotide sequence ID" value="NZ_QENQ01000001.1"/>
</dbReference>
<evidence type="ECO:0000313" key="2">
    <source>
        <dbReference type="Proteomes" id="UP000245890"/>
    </source>
</evidence>
<dbReference type="AlphaFoldDB" id="A0A2U0SI01"/>
<name>A0A2U0SI01_9SPHN</name>
<dbReference type="Proteomes" id="UP000245890">
    <property type="component" value="Unassembled WGS sequence"/>
</dbReference>
<accession>A0A2U0SI01</accession>
<comment type="caution">
    <text evidence="1">The sequence shown here is derived from an EMBL/GenBank/DDBJ whole genome shotgun (WGS) entry which is preliminary data.</text>
</comment>
<dbReference type="EMBL" id="QENQ01000001">
    <property type="protein sequence ID" value="PVX30965.1"/>
    <property type="molecule type" value="Genomic_DNA"/>
</dbReference>